<evidence type="ECO:0000313" key="2">
    <source>
        <dbReference type="Proteomes" id="UP001159363"/>
    </source>
</evidence>
<comment type="caution">
    <text evidence="1">The sequence shown here is derived from an EMBL/GenBank/DDBJ whole genome shotgun (WGS) entry which is preliminary data.</text>
</comment>
<organism evidence="1 2">
    <name type="scientific">Dryococelus australis</name>
    <dbReference type="NCBI Taxonomy" id="614101"/>
    <lineage>
        <taxon>Eukaryota</taxon>
        <taxon>Metazoa</taxon>
        <taxon>Ecdysozoa</taxon>
        <taxon>Arthropoda</taxon>
        <taxon>Hexapoda</taxon>
        <taxon>Insecta</taxon>
        <taxon>Pterygota</taxon>
        <taxon>Neoptera</taxon>
        <taxon>Polyneoptera</taxon>
        <taxon>Phasmatodea</taxon>
        <taxon>Verophasmatodea</taxon>
        <taxon>Anareolatae</taxon>
        <taxon>Phasmatidae</taxon>
        <taxon>Eurycanthinae</taxon>
        <taxon>Dryococelus</taxon>
    </lineage>
</organism>
<proteinExistence type="predicted"/>
<accession>A0ABQ9HLJ1</accession>
<keyword evidence="2" id="KW-1185">Reference proteome</keyword>
<evidence type="ECO:0000313" key="1">
    <source>
        <dbReference type="EMBL" id="KAJ8885155.1"/>
    </source>
</evidence>
<gene>
    <name evidence="1" type="ORF">PR048_011351</name>
</gene>
<reference evidence="1 2" key="1">
    <citation type="submission" date="2023-02" db="EMBL/GenBank/DDBJ databases">
        <title>LHISI_Scaffold_Assembly.</title>
        <authorList>
            <person name="Stuart O.P."/>
            <person name="Cleave R."/>
            <person name="Magrath M.J.L."/>
            <person name="Mikheyev A.S."/>
        </authorList>
    </citation>
    <scope>NUCLEOTIDE SEQUENCE [LARGE SCALE GENOMIC DNA]</scope>
    <source>
        <strain evidence="1">Daus_M_001</strain>
        <tissue evidence="1">Leg muscle</tissue>
    </source>
</reference>
<dbReference type="EMBL" id="JARBHB010000004">
    <property type="protein sequence ID" value="KAJ8885155.1"/>
    <property type="molecule type" value="Genomic_DNA"/>
</dbReference>
<sequence>MLSICTYNARVRVLKFYVVEKDSSPILEPSACMMLDLVRKVETCFEGIGELPGNYKMILREDAKPVVHAPRRIAAALMEPLRQELNSGKAYRMVFWMRNKGRLNYMRAALTIAHSILLGDATSFYDCLMTYVQPQKSFIINLVKYFKGC</sequence>
<protein>
    <submittedName>
        <fullName evidence="1">Uncharacterized protein</fullName>
    </submittedName>
</protein>
<dbReference type="Proteomes" id="UP001159363">
    <property type="component" value="Chromosome X"/>
</dbReference>
<name>A0ABQ9HLJ1_9NEOP</name>